<comment type="caution">
    <text evidence="9">The sequence shown here is derived from an EMBL/GenBank/DDBJ whole genome shotgun (WGS) entry which is preliminary data.</text>
</comment>
<evidence type="ECO:0000256" key="7">
    <source>
        <dbReference type="SAM" id="SignalP"/>
    </source>
</evidence>
<sequence length="393" mass="43554">MKNTQSKLKISRNKFIKSAMGACSLCAAGIAVASSKVMAQTAPPEAEQPQTARMGFTSPREAAWFSSVEDSKIECALCPNGCRLKPGERSLCRVRENRDGKGYTLAHSNPALIQEDPVERKPFFHVLPGTRALSISTAGCNLSCKFCEVWDMALVDPEEVHAYDMPPEAVVKHAMDAGLKSLSYAFGEPVIFYEYMKKTAEKAREQGLLNLMHTAAYINSEPLQEICNSVDAVNVDLKSFDQEFYREVVGGELQPVLDSLKTIREKGLHLEITTIVIPTLNDDMEMINEMCRWIKNELGPDVPLHLARFYPLYQLSGLPRTPVSTLDQARETAMQAGLNHVYVSRVTGHEGENTFCPGCGEKIINRVGFVIDSMDIQEGKCSHCSREISGIWA</sequence>
<reference evidence="9" key="1">
    <citation type="submission" date="2010-05" db="EMBL/GenBank/DDBJ databases">
        <title>The draft genome of Desulfonatronospira thiodismutans ASO3-1.</title>
        <authorList>
            <consortium name="US DOE Joint Genome Institute (JGI-PGF)"/>
            <person name="Lucas S."/>
            <person name="Copeland A."/>
            <person name="Lapidus A."/>
            <person name="Cheng J.-F."/>
            <person name="Bruce D."/>
            <person name="Goodwin L."/>
            <person name="Pitluck S."/>
            <person name="Chertkov O."/>
            <person name="Brettin T."/>
            <person name="Detter J.C."/>
            <person name="Han C."/>
            <person name="Land M.L."/>
            <person name="Hauser L."/>
            <person name="Kyrpides N."/>
            <person name="Mikhailova N."/>
            <person name="Muyzer G."/>
            <person name="Woyke T."/>
        </authorList>
    </citation>
    <scope>NUCLEOTIDE SEQUENCE [LARGE SCALE GENOMIC DNA]</scope>
    <source>
        <strain evidence="9">ASO3-1</strain>
    </source>
</reference>
<dbReference type="InterPro" id="IPR058240">
    <property type="entry name" value="rSAM_sf"/>
</dbReference>
<dbReference type="CDD" id="cd01335">
    <property type="entry name" value="Radical_SAM"/>
    <property type="match status" value="1"/>
</dbReference>
<evidence type="ECO:0000256" key="2">
    <source>
        <dbReference type="ARBA" id="ARBA00022485"/>
    </source>
</evidence>
<dbReference type="RefSeq" id="WP_008871213.1">
    <property type="nucleotide sequence ID" value="NZ_ACJN02000003.1"/>
</dbReference>
<dbReference type="GO" id="GO:0051539">
    <property type="term" value="F:4 iron, 4 sulfur cluster binding"/>
    <property type="evidence" value="ECO:0007669"/>
    <property type="project" value="UniProtKB-KW"/>
</dbReference>
<dbReference type="GO" id="GO:0003824">
    <property type="term" value="F:catalytic activity"/>
    <property type="evidence" value="ECO:0007669"/>
    <property type="project" value="InterPro"/>
</dbReference>
<dbReference type="Proteomes" id="UP000005496">
    <property type="component" value="Unassembled WGS sequence"/>
</dbReference>
<dbReference type="Pfam" id="PF04055">
    <property type="entry name" value="Radical_SAM"/>
    <property type="match status" value="1"/>
</dbReference>
<dbReference type="SFLD" id="SFLDG01101">
    <property type="entry name" value="Uncharacterised_Radical_SAM_Su"/>
    <property type="match status" value="1"/>
</dbReference>
<accession>D6ST48</accession>
<evidence type="ECO:0000256" key="3">
    <source>
        <dbReference type="ARBA" id="ARBA00022691"/>
    </source>
</evidence>
<evidence type="ECO:0000313" key="10">
    <source>
        <dbReference type="Proteomes" id="UP000005496"/>
    </source>
</evidence>
<evidence type="ECO:0000259" key="8">
    <source>
        <dbReference type="PROSITE" id="PS51918"/>
    </source>
</evidence>
<dbReference type="PROSITE" id="PS51918">
    <property type="entry name" value="RADICAL_SAM"/>
    <property type="match status" value="1"/>
</dbReference>
<evidence type="ECO:0000256" key="5">
    <source>
        <dbReference type="ARBA" id="ARBA00023004"/>
    </source>
</evidence>
<proteinExistence type="predicted"/>
<evidence type="ECO:0000256" key="6">
    <source>
        <dbReference type="ARBA" id="ARBA00023014"/>
    </source>
</evidence>
<dbReference type="InterPro" id="IPR006638">
    <property type="entry name" value="Elp3/MiaA/NifB-like_rSAM"/>
</dbReference>
<dbReference type="GO" id="GO:0046872">
    <property type="term" value="F:metal ion binding"/>
    <property type="evidence" value="ECO:0007669"/>
    <property type="project" value="UniProtKB-KW"/>
</dbReference>
<keyword evidence="10" id="KW-1185">Reference proteome</keyword>
<feature type="chain" id="PRO_5003088294" evidence="7">
    <location>
        <begin position="34"/>
        <end position="393"/>
    </location>
</feature>
<dbReference type="InterPro" id="IPR027596">
    <property type="entry name" value="AmmeMemoSam_rS"/>
</dbReference>
<dbReference type="EMBL" id="ACJN02000003">
    <property type="protein sequence ID" value="EFI33864.1"/>
    <property type="molecule type" value="Genomic_DNA"/>
</dbReference>
<keyword evidence="3" id="KW-0949">S-adenosyl-L-methionine</keyword>
<feature type="domain" description="Radical SAM core" evidence="8">
    <location>
        <begin position="125"/>
        <end position="350"/>
    </location>
</feature>
<dbReference type="InterPro" id="IPR013785">
    <property type="entry name" value="Aldolase_TIM"/>
</dbReference>
<comment type="cofactor">
    <cofactor evidence="1">
        <name>[4Fe-4S] cluster</name>
        <dbReference type="ChEBI" id="CHEBI:49883"/>
    </cofactor>
</comment>
<dbReference type="AlphaFoldDB" id="D6ST48"/>
<name>D6ST48_9BACT</name>
<evidence type="ECO:0000313" key="9">
    <source>
        <dbReference type="EMBL" id="EFI33864.1"/>
    </source>
</evidence>
<dbReference type="SFLD" id="SFLDS00029">
    <property type="entry name" value="Radical_SAM"/>
    <property type="match status" value="1"/>
</dbReference>
<gene>
    <name evidence="9" type="ORF">Dthio_PD1203</name>
</gene>
<dbReference type="PANTHER" id="PTHR30352">
    <property type="entry name" value="PYRUVATE FORMATE-LYASE-ACTIVATING ENZYME"/>
    <property type="match status" value="1"/>
</dbReference>
<dbReference type="InterPro" id="IPR034457">
    <property type="entry name" value="Organic_radical-activating"/>
</dbReference>
<dbReference type="PANTHER" id="PTHR30352:SF5">
    <property type="entry name" value="PYRUVATE FORMATE-LYASE 1-ACTIVATING ENZYME"/>
    <property type="match status" value="1"/>
</dbReference>
<dbReference type="NCBIfam" id="TIGR04337">
    <property type="entry name" value="AmmeMemoSam_rS"/>
    <property type="match status" value="1"/>
</dbReference>
<keyword evidence="4" id="KW-0479">Metal-binding</keyword>
<dbReference type="SUPFAM" id="SSF102114">
    <property type="entry name" value="Radical SAM enzymes"/>
    <property type="match status" value="1"/>
</dbReference>
<feature type="signal peptide" evidence="7">
    <location>
        <begin position="1"/>
        <end position="33"/>
    </location>
</feature>
<protein>
    <submittedName>
        <fullName evidence="9">Radical SAM domain protein</fullName>
    </submittedName>
</protein>
<dbReference type="Gene3D" id="3.20.20.70">
    <property type="entry name" value="Aldolase class I"/>
    <property type="match status" value="1"/>
</dbReference>
<organism evidence="9 10">
    <name type="scientific">Desulfonatronospira thiodismutans ASO3-1</name>
    <dbReference type="NCBI Taxonomy" id="555779"/>
    <lineage>
        <taxon>Bacteria</taxon>
        <taxon>Pseudomonadati</taxon>
        <taxon>Thermodesulfobacteriota</taxon>
        <taxon>Desulfovibrionia</taxon>
        <taxon>Desulfovibrionales</taxon>
        <taxon>Desulfonatronovibrionaceae</taxon>
        <taxon>Desulfonatronospira</taxon>
    </lineage>
</organism>
<keyword evidence="7" id="KW-0732">Signal</keyword>
<keyword evidence="2" id="KW-0004">4Fe-4S</keyword>
<keyword evidence="6" id="KW-0411">Iron-sulfur</keyword>
<dbReference type="InterPro" id="IPR007197">
    <property type="entry name" value="rSAM"/>
</dbReference>
<keyword evidence="5" id="KW-0408">Iron</keyword>
<evidence type="ECO:0000256" key="1">
    <source>
        <dbReference type="ARBA" id="ARBA00001966"/>
    </source>
</evidence>
<evidence type="ECO:0000256" key="4">
    <source>
        <dbReference type="ARBA" id="ARBA00022723"/>
    </source>
</evidence>
<dbReference type="eggNOG" id="COG1180">
    <property type="taxonomic scope" value="Bacteria"/>
</dbReference>
<dbReference type="SMART" id="SM00729">
    <property type="entry name" value="Elp3"/>
    <property type="match status" value="1"/>
</dbReference>